<dbReference type="EMBL" id="JAIQCV010000005">
    <property type="protein sequence ID" value="KAH1097541.1"/>
    <property type="molecule type" value="Genomic_DNA"/>
</dbReference>
<comment type="caution">
    <text evidence="1">The sequence shown here is derived from an EMBL/GenBank/DDBJ whole genome shotgun (WGS) entry which is preliminary data.</text>
</comment>
<dbReference type="OrthoDB" id="987765at2759"/>
<sequence>MQGGHVWCQKVLQEINKAKARTKTMHIVCHNRNNLWFHVTEFDRPNQGITGEQYRVHLRNKTFDCRTFDALCYPCAHAIENCQNLCLDPMRYVDKMYKIEYMYNVWDTYSHRFQINVSGRLYRLLRLSCYRIENCVVNQKVNLARVEYITI</sequence>
<evidence type="ECO:0000313" key="1">
    <source>
        <dbReference type="EMBL" id="KAH1097541.1"/>
    </source>
</evidence>
<accession>A0A9D3VW36</accession>
<reference evidence="1 2" key="1">
    <citation type="journal article" date="2021" name="Plant Biotechnol. J.">
        <title>Multi-omics assisted identification of the key and species-specific regulatory components of drought-tolerant mechanisms in Gossypium stocksii.</title>
        <authorList>
            <person name="Yu D."/>
            <person name="Ke L."/>
            <person name="Zhang D."/>
            <person name="Wu Y."/>
            <person name="Sun Y."/>
            <person name="Mei J."/>
            <person name="Sun J."/>
            <person name="Sun Y."/>
        </authorList>
    </citation>
    <scope>NUCLEOTIDE SEQUENCE [LARGE SCALE GENOMIC DNA]</scope>
    <source>
        <strain evidence="2">cv. E1</strain>
        <tissue evidence="1">Leaf</tissue>
    </source>
</reference>
<evidence type="ECO:0008006" key="3">
    <source>
        <dbReference type="Google" id="ProtNLM"/>
    </source>
</evidence>
<dbReference type="Proteomes" id="UP000828251">
    <property type="component" value="Unassembled WGS sequence"/>
</dbReference>
<proteinExistence type="predicted"/>
<protein>
    <recommendedName>
        <fullName evidence="3">SWIM-type domain-containing protein</fullName>
    </recommendedName>
</protein>
<organism evidence="1 2">
    <name type="scientific">Gossypium stocksii</name>
    <dbReference type="NCBI Taxonomy" id="47602"/>
    <lineage>
        <taxon>Eukaryota</taxon>
        <taxon>Viridiplantae</taxon>
        <taxon>Streptophyta</taxon>
        <taxon>Embryophyta</taxon>
        <taxon>Tracheophyta</taxon>
        <taxon>Spermatophyta</taxon>
        <taxon>Magnoliopsida</taxon>
        <taxon>eudicotyledons</taxon>
        <taxon>Gunneridae</taxon>
        <taxon>Pentapetalae</taxon>
        <taxon>rosids</taxon>
        <taxon>malvids</taxon>
        <taxon>Malvales</taxon>
        <taxon>Malvaceae</taxon>
        <taxon>Malvoideae</taxon>
        <taxon>Gossypium</taxon>
    </lineage>
</organism>
<evidence type="ECO:0000313" key="2">
    <source>
        <dbReference type="Proteomes" id="UP000828251"/>
    </source>
</evidence>
<dbReference type="AlphaFoldDB" id="A0A9D3VW36"/>
<gene>
    <name evidence="1" type="ORF">J1N35_014462</name>
</gene>
<name>A0A9D3VW36_9ROSI</name>
<keyword evidence="2" id="KW-1185">Reference proteome</keyword>